<accession>A0ABU3I7R5</accession>
<protein>
    <submittedName>
        <fullName evidence="1">IS1380 family transposase</fullName>
    </submittedName>
</protein>
<sequence>SLHQDGSVQEGYHVAELTDLNRRDGWIKGMRLIVRRVKPSGRQMKDLTAFEKKTGWKYSIVATNINKMTRIPGSHQIQWL</sequence>
<keyword evidence="2" id="KW-1185">Reference proteome</keyword>
<evidence type="ECO:0000313" key="1">
    <source>
        <dbReference type="EMBL" id="MDT3729029.1"/>
    </source>
</evidence>
<gene>
    <name evidence="1" type="ORF">ROS62_30945</name>
</gene>
<dbReference type="Proteomes" id="UP001181313">
    <property type="component" value="Unassembled WGS sequence"/>
</dbReference>
<proteinExistence type="predicted"/>
<name>A0ABU3I7R5_9ACTN</name>
<evidence type="ECO:0000313" key="2">
    <source>
        <dbReference type="Proteomes" id="UP001181313"/>
    </source>
</evidence>
<dbReference type="EMBL" id="JAVSGH010000222">
    <property type="protein sequence ID" value="MDT3729029.1"/>
    <property type="molecule type" value="Genomic_DNA"/>
</dbReference>
<feature type="non-terminal residue" evidence="1">
    <location>
        <position position="80"/>
    </location>
</feature>
<feature type="non-terminal residue" evidence="1">
    <location>
        <position position="1"/>
    </location>
</feature>
<comment type="caution">
    <text evidence="1">The sequence shown here is derived from an EMBL/GenBank/DDBJ whole genome shotgun (WGS) entry which is preliminary data.</text>
</comment>
<organism evidence="1 2">
    <name type="scientific">Streptomyces althioticus subsp. attaecolombicae</name>
    <dbReference type="NCBI Taxonomy" id="3075534"/>
    <lineage>
        <taxon>Bacteria</taxon>
        <taxon>Bacillati</taxon>
        <taxon>Actinomycetota</taxon>
        <taxon>Actinomycetes</taxon>
        <taxon>Kitasatosporales</taxon>
        <taxon>Streptomycetaceae</taxon>
        <taxon>Streptomyces</taxon>
        <taxon>Streptomyces althioticus group</taxon>
    </lineage>
</organism>
<reference evidence="1" key="1">
    <citation type="submission" date="2024-05" db="EMBL/GenBank/DDBJ databases">
        <title>30 novel species of actinomycetes from the DSMZ collection.</title>
        <authorList>
            <person name="Nouioui I."/>
        </authorList>
    </citation>
    <scope>NUCLEOTIDE SEQUENCE</scope>
    <source>
        <strain evidence="1">DSM 41972</strain>
    </source>
</reference>